<sequence length="126" mass="14300">MPSRFDPDGVIGRTVVLAVINRLQQWCCKLLWFTIVCVMGCCGDLKKINNESQTMSDVRRTIVTAQKVNRSANTKTVLELEMQLLRHLTSPQTAVLRPTKPANKHQLSRPPSPQLFDICEDDENLH</sequence>
<evidence type="ECO:0000313" key="3">
    <source>
        <dbReference type="WBParaSite" id="Pan_g16097.t1"/>
    </source>
</evidence>
<organism evidence="2 3">
    <name type="scientific">Panagrellus redivivus</name>
    <name type="common">Microworm</name>
    <dbReference type="NCBI Taxonomy" id="6233"/>
    <lineage>
        <taxon>Eukaryota</taxon>
        <taxon>Metazoa</taxon>
        <taxon>Ecdysozoa</taxon>
        <taxon>Nematoda</taxon>
        <taxon>Chromadorea</taxon>
        <taxon>Rhabditida</taxon>
        <taxon>Tylenchina</taxon>
        <taxon>Panagrolaimomorpha</taxon>
        <taxon>Panagrolaimoidea</taxon>
        <taxon>Panagrolaimidae</taxon>
        <taxon>Panagrellus</taxon>
    </lineage>
</organism>
<reference evidence="3" key="2">
    <citation type="submission" date="2020-10" db="UniProtKB">
        <authorList>
            <consortium name="WormBaseParasite"/>
        </authorList>
    </citation>
    <scope>IDENTIFICATION</scope>
</reference>
<accession>A0A7E4V3H8</accession>
<proteinExistence type="predicted"/>
<dbReference type="AlphaFoldDB" id="A0A7E4V3H8"/>
<reference evidence="2" key="1">
    <citation type="journal article" date="2013" name="Genetics">
        <title>The draft genome and transcriptome of Panagrellus redivivus are shaped by the harsh demands of a free-living lifestyle.</title>
        <authorList>
            <person name="Srinivasan J."/>
            <person name="Dillman A.R."/>
            <person name="Macchietto M.G."/>
            <person name="Heikkinen L."/>
            <person name="Lakso M."/>
            <person name="Fracchia K.M."/>
            <person name="Antoshechkin I."/>
            <person name="Mortazavi A."/>
            <person name="Wong G."/>
            <person name="Sternberg P.W."/>
        </authorList>
    </citation>
    <scope>NUCLEOTIDE SEQUENCE [LARGE SCALE GENOMIC DNA]</scope>
    <source>
        <strain evidence="2">MT8872</strain>
    </source>
</reference>
<dbReference type="Proteomes" id="UP000492821">
    <property type="component" value="Unassembled WGS sequence"/>
</dbReference>
<name>A0A7E4V3H8_PANRE</name>
<dbReference type="WBParaSite" id="Pan_g16097.t1">
    <property type="protein sequence ID" value="Pan_g16097.t1"/>
    <property type="gene ID" value="Pan_g16097"/>
</dbReference>
<evidence type="ECO:0000256" key="1">
    <source>
        <dbReference type="SAM" id="MobiDB-lite"/>
    </source>
</evidence>
<evidence type="ECO:0000313" key="2">
    <source>
        <dbReference type="Proteomes" id="UP000492821"/>
    </source>
</evidence>
<feature type="region of interest" description="Disordered" evidence="1">
    <location>
        <begin position="91"/>
        <end position="114"/>
    </location>
</feature>
<protein>
    <submittedName>
        <fullName evidence="3">Uncharacterized protein</fullName>
    </submittedName>
</protein>
<keyword evidence="2" id="KW-1185">Reference proteome</keyword>